<name>A0ABR8SMX4_9BACL</name>
<dbReference type="InterPro" id="IPR020208">
    <property type="entry name" value="DUF2712"/>
</dbReference>
<feature type="chain" id="PRO_5045046903" evidence="1">
    <location>
        <begin position="31"/>
        <end position="141"/>
    </location>
</feature>
<evidence type="ECO:0000313" key="2">
    <source>
        <dbReference type="EMBL" id="MBD7964854.1"/>
    </source>
</evidence>
<evidence type="ECO:0000256" key="1">
    <source>
        <dbReference type="SAM" id="SignalP"/>
    </source>
</evidence>
<accession>A0ABR8SMX4</accession>
<dbReference type="EMBL" id="JACSQM010000005">
    <property type="protein sequence ID" value="MBD7964854.1"/>
    <property type="molecule type" value="Genomic_DNA"/>
</dbReference>
<keyword evidence="1" id="KW-0732">Signal</keyword>
<evidence type="ECO:0000313" key="3">
    <source>
        <dbReference type="Proteomes" id="UP000603641"/>
    </source>
</evidence>
<sequence>MKKTIKKYYRVGLAGVMGITLLTAGNVALASNDNIEYSFSLKPEHANSYSKERYRQTTDTSNKWKVNYSYSSEGKGTVATYWLDKSGTRVSDTHDVAQGSGAKYYTAFSTANQENVRLGVENNNYTTSGFTASGYWDEEIN</sequence>
<dbReference type="Pfam" id="PF10916">
    <property type="entry name" value="DUF2712"/>
    <property type="match status" value="1"/>
</dbReference>
<reference evidence="2 3" key="1">
    <citation type="submission" date="2020-08" db="EMBL/GenBank/DDBJ databases">
        <title>A Genomic Blueprint of the Chicken Gut Microbiome.</title>
        <authorList>
            <person name="Gilroy R."/>
            <person name="Ravi A."/>
            <person name="Getino M."/>
            <person name="Pursley I."/>
            <person name="Horton D.L."/>
            <person name="Alikhan N.-F."/>
            <person name="Baker D."/>
            <person name="Gharbi K."/>
            <person name="Hall N."/>
            <person name="Watson M."/>
            <person name="Adriaenssens E.M."/>
            <person name="Foster-Nyarko E."/>
            <person name="Jarju S."/>
            <person name="Secka A."/>
            <person name="Antonio M."/>
            <person name="Oren A."/>
            <person name="Chaudhuri R."/>
            <person name="La Ragione R.M."/>
            <person name="Hildebrand F."/>
            <person name="Pallen M.J."/>
        </authorList>
    </citation>
    <scope>NUCLEOTIDE SEQUENCE [LARGE SCALE GENOMIC DNA]</scope>
    <source>
        <strain evidence="2 3">Sa2CUA10</strain>
    </source>
</reference>
<dbReference type="RefSeq" id="WP_191754138.1">
    <property type="nucleotide sequence ID" value="NZ_JACSQM010000005.1"/>
</dbReference>
<organism evidence="2 3">
    <name type="scientific">Fictibacillus norfolkensis</name>
    <dbReference type="NCBI Taxonomy" id="2762233"/>
    <lineage>
        <taxon>Bacteria</taxon>
        <taxon>Bacillati</taxon>
        <taxon>Bacillota</taxon>
        <taxon>Bacilli</taxon>
        <taxon>Bacillales</taxon>
        <taxon>Fictibacillaceae</taxon>
        <taxon>Fictibacillus</taxon>
    </lineage>
</organism>
<feature type="signal peptide" evidence="1">
    <location>
        <begin position="1"/>
        <end position="30"/>
    </location>
</feature>
<proteinExistence type="predicted"/>
<keyword evidence="3" id="KW-1185">Reference proteome</keyword>
<protein>
    <submittedName>
        <fullName evidence="2">DUF2712 domain-containing protein</fullName>
    </submittedName>
</protein>
<gene>
    <name evidence="2" type="ORF">H9648_12395</name>
</gene>
<comment type="caution">
    <text evidence="2">The sequence shown here is derived from an EMBL/GenBank/DDBJ whole genome shotgun (WGS) entry which is preliminary data.</text>
</comment>
<dbReference type="Proteomes" id="UP000603641">
    <property type="component" value="Unassembled WGS sequence"/>
</dbReference>